<sequence>MATHQQQTRGQAARQSPPPPAPQRKPRGPVPVPAAKGPQQRQPGSEPAGPKPTARNVDPAGGLFGRLRVRGTRRRLRKLPASAARDRQPFDLGGMHWLPQLSGALEPALVLHAGHGGPPELLAVAEIATSVLRGADTRDLAARLGECLNTPPAAGTVRRIQLLYQVPGPAGRTRAYAVLSLAYHPALIGRAAKLCQGERGLALVATKAAQNVFAQLSRDDATGGRLGPLVPLDRAAVTGLLGSLLLPGRGPLPGPRHAETPWQPEEVDARAPRGCAVTGGSGPRAATWWHATGWVKQWPRTLGGAIDLAAPAAFLPSGVTGAASIVVGPAGREGEISAAGFVTVSARDANELELARVGAHAAAESGGAVLEFCDRRHHVAIGRTLPLAQGLR</sequence>
<feature type="compositionally biased region" description="Basic residues" evidence="1">
    <location>
        <begin position="67"/>
        <end position="78"/>
    </location>
</feature>
<comment type="caution">
    <text evidence="2">The sequence shown here is derived from an EMBL/GenBank/DDBJ whole genome shotgun (WGS) entry which is preliminary data.</text>
</comment>
<feature type="compositionally biased region" description="Polar residues" evidence="1">
    <location>
        <begin position="1"/>
        <end position="10"/>
    </location>
</feature>
<dbReference type="Proteomes" id="UP000676325">
    <property type="component" value="Unassembled WGS sequence"/>
</dbReference>
<evidence type="ECO:0000313" key="2">
    <source>
        <dbReference type="EMBL" id="MBR7827094.1"/>
    </source>
</evidence>
<proteinExistence type="predicted"/>
<organism evidence="2 3">
    <name type="scientific">Actinospica acidithermotolerans</name>
    <dbReference type="NCBI Taxonomy" id="2828514"/>
    <lineage>
        <taxon>Bacteria</taxon>
        <taxon>Bacillati</taxon>
        <taxon>Actinomycetota</taxon>
        <taxon>Actinomycetes</taxon>
        <taxon>Catenulisporales</taxon>
        <taxon>Actinospicaceae</taxon>
        <taxon>Actinospica</taxon>
    </lineage>
</organism>
<dbReference type="RefSeq" id="WP_212518240.1">
    <property type="nucleotide sequence ID" value="NZ_JAGSOH010000028.1"/>
</dbReference>
<reference evidence="2" key="1">
    <citation type="submission" date="2021-04" db="EMBL/GenBank/DDBJ databases">
        <title>Genome based classification of Actinospica acidithermotolerans sp. nov., an actinobacterium isolated from an Indonesian hot spring.</title>
        <authorList>
            <person name="Kusuma A.B."/>
            <person name="Putra K.E."/>
            <person name="Nafisah S."/>
            <person name="Loh J."/>
            <person name="Nouioui I."/>
            <person name="Goodfellow M."/>
        </authorList>
    </citation>
    <scope>NUCLEOTIDE SEQUENCE</scope>
    <source>
        <strain evidence="2">MGRD01-02</strain>
    </source>
</reference>
<accession>A0A941EDL4</accession>
<gene>
    <name evidence="2" type="ORF">KDK95_12320</name>
</gene>
<dbReference type="AlphaFoldDB" id="A0A941EDL4"/>
<name>A0A941EDL4_9ACTN</name>
<feature type="region of interest" description="Disordered" evidence="1">
    <location>
        <begin position="1"/>
        <end position="83"/>
    </location>
</feature>
<protein>
    <submittedName>
        <fullName evidence="2">Uncharacterized protein</fullName>
    </submittedName>
</protein>
<dbReference type="EMBL" id="JAGSOH010000028">
    <property type="protein sequence ID" value="MBR7827094.1"/>
    <property type="molecule type" value="Genomic_DNA"/>
</dbReference>
<evidence type="ECO:0000256" key="1">
    <source>
        <dbReference type="SAM" id="MobiDB-lite"/>
    </source>
</evidence>
<keyword evidence="3" id="KW-1185">Reference proteome</keyword>
<evidence type="ECO:0000313" key="3">
    <source>
        <dbReference type="Proteomes" id="UP000676325"/>
    </source>
</evidence>
<feature type="compositionally biased region" description="Pro residues" evidence="1">
    <location>
        <begin position="16"/>
        <end position="32"/>
    </location>
</feature>